<sequence length="470" mass="53654">MASNVKKRESKGEGLIDLVFSWSLANVLNKDLYKGKVNLIPKTFSSTNEYMNSFVYPLIEETHADLLSSVQTVPRAPTNETLIITIAKDFKPPKDLYYKVYLINRKRDSPNDEGIYEPEFGDLIALTEVKPKCIDDLDRPKHPYLLALVQRVRDDKIEIEICASKPIVLDEDGDRDRQGDKKKRSLFVVHLTNIITNMRIWAALKSELEGDNMNIIKRMLQPDSIIEKSCTMCFSEESNRVALSIVKNAISSFKLDNSQQDALLSCVATRQCHHQNTVKLIWGPPGTGKTKTVASLLYILLRIKCRTLTCAPTNIAVIGVTSKLMSLVSCELKYDTYGLGDIVLFGNGERMKIDDHEDLFDVFLDHRVGALSRCLAPKSGWKHNVESMICLLEDPEEMYRLYLEGVKKNNEDDDKGEEEETSFGNQIVNNNEDREEDINQDLNVDKREIWRKNIVQTLKENKKTEKTKEE</sequence>
<evidence type="ECO:0000313" key="1">
    <source>
        <dbReference type="EMBL" id="KAH7852953.1"/>
    </source>
</evidence>
<name>A0ACB7YHR1_9ERIC</name>
<reference evidence="1 2" key="1">
    <citation type="journal article" date="2021" name="Hortic Res">
        <title>High-quality reference genome and annotation aids understanding of berry development for evergreen blueberry (Vaccinium darrowii).</title>
        <authorList>
            <person name="Yu J."/>
            <person name="Hulse-Kemp A.M."/>
            <person name="Babiker E."/>
            <person name="Staton M."/>
        </authorList>
    </citation>
    <scope>NUCLEOTIDE SEQUENCE [LARGE SCALE GENOMIC DNA]</scope>
    <source>
        <strain evidence="2">cv. NJ 8807/NJ 8810</strain>
        <tissue evidence="1">Young leaf</tissue>
    </source>
</reference>
<gene>
    <name evidence="1" type="ORF">Vadar_031413</name>
</gene>
<organism evidence="1 2">
    <name type="scientific">Vaccinium darrowii</name>
    <dbReference type="NCBI Taxonomy" id="229202"/>
    <lineage>
        <taxon>Eukaryota</taxon>
        <taxon>Viridiplantae</taxon>
        <taxon>Streptophyta</taxon>
        <taxon>Embryophyta</taxon>
        <taxon>Tracheophyta</taxon>
        <taxon>Spermatophyta</taxon>
        <taxon>Magnoliopsida</taxon>
        <taxon>eudicotyledons</taxon>
        <taxon>Gunneridae</taxon>
        <taxon>Pentapetalae</taxon>
        <taxon>asterids</taxon>
        <taxon>Ericales</taxon>
        <taxon>Ericaceae</taxon>
        <taxon>Vaccinioideae</taxon>
        <taxon>Vaccinieae</taxon>
        <taxon>Vaccinium</taxon>
    </lineage>
</organism>
<keyword evidence="2" id="KW-1185">Reference proteome</keyword>
<accession>A0ACB7YHR1</accession>
<dbReference type="Proteomes" id="UP000828048">
    <property type="component" value="Chromosome 8"/>
</dbReference>
<comment type="caution">
    <text evidence="1">The sequence shown here is derived from an EMBL/GenBank/DDBJ whole genome shotgun (WGS) entry which is preliminary data.</text>
</comment>
<proteinExistence type="predicted"/>
<protein>
    <submittedName>
        <fullName evidence="1">Uncharacterized protein</fullName>
    </submittedName>
</protein>
<dbReference type="EMBL" id="CM037158">
    <property type="protein sequence ID" value="KAH7852953.1"/>
    <property type="molecule type" value="Genomic_DNA"/>
</dbReference>
<evidence type="ECO:0000313" key="2">
    <source>
        <dbReference type="Proteomes" id="UP000828048"/>
    </source>
</evidence>